<gene>
    <name evidence="4" type="ORF">V6N11_056828</name>
</gene>
<dbReference type="Proteomes" id="UP001396334">
    <property type="component" value="Unassembled WGS sequence"/>
</dbReference>
<evidence type="ECO:0008006" key="6">
    <source>
        <dbReference type="Google" id="ProtNLM"/>
    </source>
</evidence>
<dbReference type="PANTHER" id="PTHR33227:SF54">
    <property type="entry name" value="PROTEIN STIG1"/>
    <property type="match status" value="1"/>
</dbReference>
<comment type="similarity">
    <text evidence="1">Belongs to the STIG1 family.</text>
</comment>
<dbReference type="Pfam" id="PF04885">
    <property type="entry name" value="Stig1"/>
    <property type="match status" value="1"/>
</dbReference>
<keyword evidence="3" id="KW-0812">Transmembrane</keyword>
<evidence type="ECO:0000256" key="2">
    <source>
        <dbReference type="ARBA" id="ARBA00022729"/>
    </source>
</evidence>
<keyword evidence="3" id="KW-0472">Membrane</keyword>
<protein>
    <recommendedName>
        <fullName evidence="6">Stigma-specific Stig1 family protein</fullName>
    </recommendedName>
</protein>
<evidence type="ECO:0000313" key="4">
    <source>
        <dbReference type="EMBL" id="KAK9032568.1"/>
    </source>
</evidence>
<proteinExistence type="inferred from homology"/>
<reference evidence="4 5" key="1">
    <citation type="journal article" date="2024" name="G3 (Bethesda)">
        <title>Genome assembly of Hibiscus sabdariffa L. provides insights into metabolisms of medicinal natural products.</title>
        <authorList>
            <person name="Kim T."/>
        </authorList>
    </citation>
    <scope>NUCLEOTIDE SEQUENCE [LARGE SCALE GENOMIC DNA]</scope>
    <source>
        <strain evidence="4">TK-2024</strain>
        <tissue evidence="4">Old leaves</tissue>
    </source>
</reference>
<feature type="transmembrane region" description="Helical" evidence="3">
    <location>
        <begin position="6"/>
        <end position="29"/>
    </location>
</feature>
<name>A0ABR2T4Y5_9ROSI</name>
<evidence type="ECO:0000313" key="5">
    <source>
        <dbReference type="Proteomes" id="UP001396334"/>
    </source>
</evidence>
<keyword evidence="3" id="KW-1133">Transmembrane helix</keyword>
<sequence>MFSANSFPHFIVTIIVILVSIGSNNGIAVGSRQRSLVPRSSSDVHVPTHLNFFRAGFRGRTKVLSCANDASICLDGQKSPRGGRKCCFQQCKDVLRDSNNCGECGKVCGYGFVCCNGKCVDLLNDPRNCGSCFQQCPRLNGCTFAMCDYGG</sequence>
<keyword evidence="5" id="KW-1185">Reference proteome</keyword>
<dbReference type="InterPro" id="IPR006969">
    <property type="entry name" value="Stig-like"/>
</dbReference>
<accession>A0ABR2T4Y5</accession>
<dbReference type="PANTHER" id="PTHR33227">
    <property type="entry name" value="STIGMA-SPECIFIC STIG1-LIKE PROTEIN 3"/>
    <property type="match status" value="1"/>
</dbReference>
<organism evidence="4 5">
    <name type="scientific">Hibiscus sabdariffa</name>
    <name type="common">roselle</name>
    <dbReference type="NCBI Taxonomy" id="183260"/>
    <lineage>
        <taxon>Eukaryota</taxon>
        <taxon>Viridiplantae</taxon>
        <taxon>Streptophyta</taxon>
        <taxon>Embryophyta</taxon>
        <taxon>Tracheophyta</taxon>
        <taxon>Spermatophyta</taxon>
        <taxon>Magnoliopsida</taxon>
        <taxon>eudicotyledons</taxon>
        <taxon>Gunneridae</taxon>
        <taxon>Pentapetalae</taxon>
        <taxon>rosids</taxon>
        <taxon>malvids</taxon>
        <taxon>Malvales</taxon>
        <taxon>Malvaceae</taxon>
        <taxon>Malvoideae</taxon>
        <taxon>Hibiscus</taxon>
    </lineage>
</organism>
<evidence type="ECO:0000256" key="1">
    <source>
        <dbReference type="ARBA" id="ARBA00006010"/>
    </source>
</evidence>
<comment type="caution">
    <text evidence="4">The sequence shown here is derived from an EMBL/GenBank/DDBJ whole genome shotgun (WGS) entry which is preliminary data.</text>
</comment>
<dbReference type="EMBL" id="JBBPBN010000009">
    <property type="protein sequence ID" value="KAK9032568.1"/>
    <property type="molecule type" value="Genomic_DNA"/>
</dbReference>
<keyword evidence="2" id="KW-0732">Signal</keyword>
<evidence type="ECO:0000256" key="3">
    <source>
        <dbReference type="SAM" id="Phobius"/>
    </source>
</evidence>